<dbReference type="FunFam" id="3.40.50.10990:FF:000001">
    <property type="entry name" value="Riboflavin biosynthesis protein RibBA"/>
    <property type="match status" value="1"/>
</dbReference>
<feature type="binding site" evidence="14">
    <location>
        <position position="338"/>
    </location>
    <ligand>
        <name>GTP</name>
        <dbReference type="ChEBI" id="CHEBI:37565"/>
    </ligand>
</feature>
<dbReference type="Proteomes" id="UP000655589">
    <property type="component" value="Unassembled WGS sequence"/>
</dbReference>
<evidence type="ECO:0000256" key="13">
    <source>
        <dbReference type="ARBA" id="ARBA00049295"/>
    </source>
</evidence>
<feature type="binding site" evidence="14">
    <location>
        <position position="378"/>
    </location>
    <ligand>
        <name>GTP</name>
        <dbReference type="ChEBI" id="CHEBI:37565"/>
    </ligand>
</feature>
<dbReference type="NCBIfam" id="TIGR00506">
    <property type="entry name" value="ribB"/>
    <property type="match status" value="1"/>
</dbReference>
<comment type="catalytic activity">
    <reaction evidence="1">
        <text>D-ribulose 5-phosphate = (2S)-2-hydroxy-3-oxobutyl phosphate + formate + H(+)</text>
        <dbReference type="Rhea" id="RHEA:18457"/>
        <dbReference type="ChEBI" id="CHEBI:15378"/>
        <dbReference type="ChEBI" id="CHEBI:15740"/>
        <dbReference type="ChEBI" id="CHEBI:58121"/>
        <dbReference type="ChEBI" id="CHEBI:58830"/>
        <dbReference type="EC" id="4.1.99.12"/>
    </reaction>
</comment>
<feature type="active site" description="Proton acceptor" evidence="14">
    <location>
        <position position="350"/>
    </location>
</feature>
<protein>
    <recommendedName>
        <fullName evidence="14">GTP cyclohydrolase-2</fullName>
        <ecNumber evidence="14">3.5.4.25</ecNumber>
    </recommendedName>
    <alternativeName>
        <fullName evidence="14">GTP cyclohydrolase II</fullName>
    </alternativeName>
</protein>
<dbReference type="RefSeq" id="WP_189087046.1">
    <property type="nucleotide sequence ID" value="NZ_BMPT01000009.1"/>
</dbReference>
<evidence type="ECO:0000313" key="16">
    <source>
        <dbReference type="EMBL" id="GGM28643.1"/>
    </source>
</evidence>
<dbReference type="InterPro" id="IPR000422">
    <property type="entry name" value="DHBP_synthase_RibB"/>
</dbReference>
<dbReference type="InterPro" id="IPR032677">
    <property type="entry name" value="GTP_cyclohydro_II"/>
</dbReference>
<evidence type="ECO:0000256" key="14">
    <source>
        <dbReference type="HAMAP-Rule" id="MF_00179"/>
    </source>
</evidence>
<reference evidence="16" key="2">
    <citation type="submission" date="2020-09" db="EMBL/GenBank/DDBJ databases">
        <authorList>
            <person name="Sun Q."/>
            <person name="Ohkuma M."/>
        </authorList>
    </citation>
    <scope>NUCLEOTIDE SEQUENCE</scope>
    <source>
        <strain evidence="16">JCM 3051</strain>
    </source>
</reference>
<dbReference type="InterPro" id="IPR017945">
    <property type="entry name" value="DHBP_synth_RibB-like_a/b_dom"/>
</dbReference>
<evidence type="ECO:0000256" key="12">
    <source>
        <dbReference type="ARBA" id="ARBA00043932"/>
    </source>
</evidence>
<evidence type="ECO:0000256" key="5">
    <source>
        <dbReference type="ARBA" id="ARBA00005520"/>
    </source>
</evidence>
<evidence type="ECO:0000256" key="2">
    <source>
        <dbReference type="ARBA" id="ARBA00002284"/>
    </source>
</evidence>
<dbReference type="InterPro" id="IPR036144">
    <property type="entry name" value="RibA-like_sf"/>
</dbReference>
<dbReference type="PANTHER" id="PTHR21327:SF18">
    <property type="entry name" value="3,4-DIHYDROXY-2-BUTANONE 4-PHOSPHATE SYNTHASE"/>
    <property type="match status" value="1"/>
</dbReference>
<comment type="pathway">
    <text evidence="3 14">Cofactor biosynthesis; riboflavin biosynthesis; 5-amino-6-(D-ribitylamino)uracil from GTP: step 1/4.</text>
</comment>
<evidence type="ECO:0000256" key="8">
    <source>
        <dbReference type="ARBA" id="ARBA00022741"/>
    </source>
</evidence>
<comment type="similarity">
    <text evidence="14">Belongs to the GTP cyclohydrolase II family.</text>
</comment>
<feature type="binding site" evidence="14">
    <location>
        <position position="278"/>
    </location>
    <ligand>
        <name>Zn(2+)</name>
        <dbReference type="ChEBI" id="CHEBI:29105"/>
        <note>catalytic</note>
    </ligand>
</feature>
<dbReference type="PIRSF" id="PIRSF001259">
    <property type="entry name" value="RibA"/>
    <property type="match status" value="1"/>
</dbReference>
<feature type="domain" description="GTP cyclohydrolase II" evidence="15">
    <location>
        <begin position="228"/>
        <end position="393"/>
    </location>
</feature>
<dbReference type="InterPro" id="IPR000926">
    <property type="entry name" value="RibA"/>
</dbReference>
<feature type="binding site" evidence="14">
    <location>
        <position position="291"/>
    </location>
    <ligand>
        <name>Zn(2+)</name>
        <dbReference type="ChEBI" id="CHEBI:29105"/>
        <note>catalytic</note>
    </ligand>
</feature>
<comment type="catalytic activity">
    <reaction evidence="13 14">
        <text>GTP + 4 H2O = 2,5-diamino-6-hydroxy-4-(5-phosphoribosylamino)-pyrimidine + formate + 2 phosphate + 3 H(+)</text>
        <dbReference type="Rhea" id="RHEA:23704"/>
        <dbReference type="ChEBI" id="CHEBI:15377"/>
        <dbReference type="ChEBI" id="CHEBI:15378"/>
        <dbReference type="ChEBI" id="CHEBI:15740"/>
        <dbReference type="ChEBI" id="CHEBI:37565"/>
        <dbReference type="ChEBI" id="CHEBI:43474"/>
        <dbReference type="ChEBI" id="CHEBI:58614"/>
        <dbReference type="EC" id="3.5.4.25"/>
    </reaction>
</comment>
<keyword evidence="8 14" id="KW-0547">Nucleotide-binding</keyword>
<dbReference type="GO" id="GO:0005525">
    <property type="term" value="F:GTP binding"/>
    <property type="evidence" value="ECO:0007669"/>
    <property type="project" value="UniProtKB-KW"/>
</dbReference>
<evidence type="ECO:0000256" key="9">
    <source>
        <dbReference type="ARBA" id="ARBA00022801"/>
    </source>
</evidence>
<dbReference type="UniPathway" id="UPA00275">
    <property type="reaction ID" value="UER00399"/>
</dbReference>
<keyword evidence="6 14" id="KW-0686">Riboflavin biosynthesis</keyword>
<comment type="function">
    <text evidence="12 14">Catalyzes the conversion of GTP to 2,5-diamino-6-ribosylamino-4(3H)-pyrimidinone 5'-phosphate (DARP), formate and pyrophosphate.</text>
</comment>
<dbReference type="Pfam" id="PF00926">
    <property type="entry name" value="DHBP_synthase"/>
    <property type="match status" value="1"/>
</dbReference>
<dbReference type="GO" id="GO:0009231">
    <property type="term" value="P:riboflavin biosynthetic process"/>
    <property type="evidence" value="ECO:0007669"/>
    <property type="project" value="UniProtKB-UniRule"/>
</dbReference>
<organism evidence="16 17">
    <name type="scientific">Promicromonospora citrea</name>
    <dbReference type="NCBI Taxonomy" id="43677"/>
    <lineage>
        <taxon>Bacteria</taxon>
        <taxon>Bacillati</taxon>
        <taxon>Actinomycetota</taxon>
        <taxon>Actinomycetes</taxon>
        <taxon>Micrococcales</taxon>
        <taxon>Promicromonosporaceae</taxon>
        <taxon>Promicromonospora</taxon>
    </lineage>
</organism>
<keyword evidence="9 14" id="KW-0378">Hydrolase</keyword>
<dbReference type="CDD" id="cd00641">
    <property type="entry name" value="GTP_cyclohydro2"/>
    <property type="match status" value="1"/>
</dbReference>
<dbReference type="GO" id="GO:0008686">
    <property type="term" value="F:3,4-dihydroxy-2-butanone-4-phosphate synthase activity"/>
    <property type="evidence" value="ECO:0007669"/>
    <property type="project" value="UniProtKB-EC"/>
</dbReference>
<dbReference type="SUPFAM" id="SSF142695">
    <property type="entry name" value="RibA-like"/>
    <property type="match status" value="1"/>
</dbReference>
<dbReference type="NCBIfam" id="NF001591">
    <property type="entry name" value="PRK00393.1"/>
    <property type="match status" value="1"/>
</dbReference>
<dbReference type="NCBIfam" id="TIGR00505">
    <property type="entry name" value="ribA"/>
    <property type="match status" value="1"/>
</dbReference>
<dbReference type="AlphaFoldDB" id="A0A8H9GI74"/>
<comment type="cofactor">
    <cofactor evidence="14">
        <name>Zn(2+)</name>
        <dbReference type="ChEBI" id="CHEBI:29105"/>
    </cofactor>
    <text evidence="14">Binds 1 zinc ion per subunit.</text>
</comment>
<keyword evidence="11 14" id="KW-0342">GTP-binding</keyword>
<evidence type="ECO:0000313" key="17">
    <source>
        <dbReference type="Proteomes" id="UP000655589"/>
    </source>
</evidence>
<keyword evidence="10 14" id="KW-0862">Zinc</keyword>
<feature type="binding site" evidence="14">
    <location>
        <position position="289"/>
    </location>
    <ligand>
        <name>Zn(2+)</name>
        <dbReference type="ChEBI" id="CHEBI:29105"/>
        <note>catalytic</note>
    </ligand>
</feature>
<reference evidence="16" key="1">
    <citation type="journal article" date="2014" name="Int. J. Syst. Evol. Microbiol.">
        <title>Complete genome sequence of Corynebacterium casei LMG S-19264T (=DSM 44701T), isolated from a smear-ripened cheese.</title>
        <authorList>
            <consortium name="US DOE Joint Genome Institute (JGI-PGF)"/>
            <person name="Walter F."/>
            <person name="Albersmeier A."/>
            <person name="Kalinowski J."/>
            <person name="Ruckert C."/>
        </authorList>
    </citation>
    <scope>NUCLEOTIDE SEQUENCE</scope>
    <source>
        <strain evidence="16">JCM 3051</strain>
    </source>
</reference>
<evidence type="ECO:0000256" key="3">
    <source>
        <dbReference type="ARBA" id="ARBA00004853"/>
    </source>
</evidence>
<feature type="active site" description="Nucleophile" evidence="14">
    <location>
        <position position="352"/>
    </location>
</feature>
<dbReference type="SUPFAM" id="SSF55821">
    <property type="entry name" value="YrdC/RibB"/>
    <property type="match status" value="1"/>
</dbReference>
<accession>A0A8H9GI74</accession>
<feature type="binding site" evidence="14">
    <location>
        <position position="294"/>
    </location>
    <ligand>
        <name>GTP</name>
        <dbReference type="ChEBI" id="CHEBI:37565"/>
    </ligand>
</feature>
<comment type="caution">
    <text evidence="16">The sequence shown here is derived from an EMBL/GenBank/DDBJ whole genome shotgun (WGS) entry which is preliminary data.</text>
</comment>
<evidence type="ECO:0000256" key="10">
    <source>
        <dbReference type="ARBA" id="ARBA00022833"/>
    </source>
</evidence>
<dbReference type="GO" id="GO:0003935">
    <property type="term" value="F:GTP cyclohydrolase II activity"/>
    <property type="evidence" value="ECO:0007669"/>
    <property type="project" value="UniProtKB-UniRule"/>
</dbReference>
<gene>
    <name evidence="16" type="primary">ribBA</name>
    <name evidence="14" type="synonym">ribA</name>
    <name evidence="16" type="ORF">GCM10010102_25550</name>
</gene>
<feature type="binding site" evidence="14">
    <location>
        <begin position="316"/>
        <end position="318"/>
    </location>
    <ligand>
        <name>GTP</name>
        <dbReference type="ChEBI" id="CHEBI:37565"/>
    </ligand>
</feature>
<dbReference type="GO" id="GO:0008270">
    <property type="term" value="F:zinc ion binding"/>
    <property type="evidence" value="ECO:0007669"/>
    <property type="project" value="UniProtKB-UniRule"/>
</dbReference>
<proteinExistence type="inferred from homology"/>
<evidence type="ECO:0000256" key="1">
    <source>
        <dbReference type="ARBA" id="ARBA00000141"/>
    </source>
</evidence>
<dbReference type="Gene3D" id="3.90.870.10">
    <property type="entry name" value="DHBP synthase"/>
    <property type="match status" value="1"/>
</dbReference>
<feature type="binding site" evidence="14">
    <location>
        <position position="373"/>
    </location>
    <ligand>
        <name>GTP</name>
        <dbReference type="ChEBI" id="CHEBI:37565"/>
    </ligand>
</feature>
<comment type="similarity">
    <text evidence="5">In the N-terminal section; belongs to the DHBP synthase family.</text>
</comment>
<keyword evidence="17" id="KW-1185">Reference proteome</keyword>
<evidence type="ECO:0000256" key="11">
    <source>
        <dbReference type="ARBA" id="ARBA00023134"/>
    </source>
</evidence>
<dbReference type="PANTHER" id="PTHR21327">
    <property type="entry name" value="GTP CYCLOHYDROLASE II-RELATED"/>
    <property type="match status" value="1"/>
</dbReference>
<dbReference type="EC" id="3.5.4.25" evidence="14"/>
<dbReference type="Gene3D" id="3.40.50.10990">
    <property type="entry name" value="GTP cyclohydrolase II"/>
    <property type="match status" value="1"/>
</dbReference>
<evidence type="ECO:0000256" key="6">
    <source>
        <dbReference type="ARBA" id="ARBA00022619"/>
    </source>
</evidence>
<name>A0A8H9GI74_9MICO</name>
<comment type="function">
    <text evidence="2">Catalyzes the conversion of D-ribulose 5-phosphate to formate and 3,4-dihydroxy-2-butanone 4-phosphate.</text>
</comment>
<keyword evidence="7 14" id="KW-0479">Metal-binding</keyword>
<dbReference type="Pfam" id="PF00925">
    <property type="entry name" value="GTP_cyclohydro2"/>
    <property type="match status" value="1"/>
</dbReference>
<feature type="binding site" evidence="14">
    <location>
        <begin position="273"/>
        <end position="277"/>
    </location>
    <ligand>
        <name>GTP</name>
        <dbReference type="ChEBI" id="CHEBI:37565"/>
    </ligand>
</feature>
<comment type="pathway">
    <text evidence="4">Cofactor biosynthesis; riboflavin biosynthesis; 2-hydroxy-3-oxobutyl phosphate from D-ribulose 5-phosphate: step 1/1.</text>
</comment>
<sequence>MTARRGPVEAALAELAAGRPVLVADDADRENEVDVVLAARTATARWVAWAVRHSSGYLCAPLPAHRADALALPLMVEHGQDPRGTAYTVAVDAATGVTTGISAADRARTLRVLGDPTSRAADLIRPGHVLPLRARPGGVLERAGHTEAAVDLVRLAGAVPGAPDLGEVGAIAELVRDDGETMRLPQAQELAREAGLVLLTVADLVAWRRAHDPAPVAAAPAQPDRVRRVARAALPTRHGEFRVAAYRDLRTGAEHLALTPAGPQRHSGGRLVRVHSECLTGDALGSLRCDCGPQLDASLAAVAAEGGAVVYLRGHEGRGIGLAAKIQAYALQDAGRDTVEANVDLGLPVDAREYGAAAAILADLGLDGVTLLTNNPDKVTGLREAGTVVVGRRALVVGRGVHNHRYLETKRVVLGHLIDQQEHLSEHRNEHHDEHEGACA</sequence>
<dbReference type="HAMAP" id="MF_00179">
    <property type="entry name" value="RibA"/>
    <property type="match status" value="1"/>
</dbReference>
<evidence type="ECO:0000256" key="7">
    <source>
        <dbReference type="ARBA" id="ARBA00022723"/>
    </source>
</evidence>
<evidence type="ECO:0000259" key="15">
    <source>
        <dbReference type="Pfam" id="PF00925"/>
    </source>
</evidence>
<dbReference type="EMBL" id="BMPT01000009">
    <property type="protein sequence ID" value="GGM28643.1"/>
    <property type="molecule type" value="Genomic_DNA"/>
</dbReference>
<dbReference type="GO" id="GO:0005829">
    <property type="term" value="C:cytosol"/>
    <property type="evidence" value="ECO:0007669"/>
    <property type="project" value="TreeGrafter"/>
</dbReference>
<evidence type="ECO:0000256" key="4">
    <source>
        <dbReference type="ARBA" id="ARBA00004904"/>
    </source>
</evidence>